<proteinExistence type="predicted"/>
<keyword evidence="2" id="KW-0472">Membrane</keyword>
<feature type="region of interest" description="Disordered" evidence="1">
    <location>
        <begin position="585"/>
        <end position="614"/>
    </location>
</feature>
<protein>
    <submittedName>
        <fullName evidence="3">Uncharacterized protein</fullName>
    </submittedName>
</protein>
<feature type="transmembrane region" description="Helical" evidence="2">
    <location>
        <begin position="372"/>
        <end position="395"/>
    </location>
</feature>
<dbReference type="GeneID" id="87805004"/>
<evidence type="ECO:0000256" key="2">
    <source>
        <dbReference type="SAM" id="Phobius"/>
    </source>
</evidence>
<feature type="region of interest" description="Disordered" evidence="1">
    <location>
        <begin position="404"/>
        <end position="438"/>
    </location>
</feature>
<evidence type="ECO:0000256" key="1">
    <source>
        <dbReference type="SAM" id="MobiDB-lite"/>
    </source>
</evidence>
<dbReference type="RefSeq" id="XP_062624232.1">
    <property type="nucleotide sequence ID" value="XM_062768248.1"/>
</dbReference>
<gene>
    <name evidence="3" type="ORF">LOC62_01G001750</name>
</gene>
<keyword evidence="2" id="KW-1133">Transmembrane helix</keyword>
<organism evidence="3 4">
    <name type="scientific">Vanrija pseudolonga</name>
    <dbReference type="NCBI Taxonomy" id="143232"/>
    <lineage>
        <taxon>Eukaryota</taxon>
        <taxon>Fungi</taxon>
        <taxon>Dikarya</taxon>
        <taxon>Basidiomycota</taxon>
        <taxon>Agaricomycotina</taxon>
        <taxon>Tremellomycetes</taxon>
        <taxon>Trichosporonales</taxon>
        <taxon>Trichosporonaceae</taxon>
        <taxon>Vanrija</taxon>
    </lineage>
</organism>
<evidence type="ECO:0000313" key="4">
    <source>
        <dbReference type="Proteomes" id="UP000827549"/>
    </source>
</evidence>
<dbReference type="AlphaFoldDB" id="A0AAF0Y187"/>
<keyword evidence="4" id="KW-1185">Reference proteome</keyword>
<keyword evidence="2" id="KW-0812">Transmembrane</keyword>
<evidence type="ECO:0000313" key="3">
    <source>
        <dbReference type="EMBL" id="WOO78200.1"/>
    </source>
</evidence>
<accession>A0AAF0Y187</accession>
<name>A0AAF0Y187_9TREE</name>
<sequence length="614" mass="65050">MTYWQPAYDPTLGLFPDLWFEDNRTLWDQRHEWNMTYSHAPLNLSSGDQTALGSVKGTFRANPKRRPWAVNSTTPDLSFTIAQEFHFAGTRAILRGKYTNATWGNSSQPAMVVYEMNVEKYDIGPDGLQIPIHVLNMTQPFSDGIIWDSGELAFGCHSFTIMMYSGTVEVEGLEVHTGFVSDYDTLDKVPKTTVHAVVNGTRNPFFNIQGGSTIRSEVLGDGSADGSTVQWDSLDINSTMTFQTPPNATYMVVNGTMGPEYAQFSTLMVPIPPGAPPIAYGQDGAYTFSPYRNPGTLYYTPLDPKIQYTVSLVGGIAPLPASSNPNQVSPWPTNIHSVTFWAGTFPPNVTSTGNSTDTPAHGESRASRNGKIIGGAVGGGLGFLLILGLLAWCCIGRRRKPSPVISDPTPFEIDGTRNDGATRVPSDDDDESADKVPEELTPAQVAKAREAGFLGSRGASSSLEPADAVDSRFYYSGGAGSSTGGGSSSAMLSPTSTQVNGVAVKDSGGHDTTAILAAPVHGGKRIQQAEDGGTVDDDGNVVMIPPSYNPSWASRGALADSGAVTRMEGSSGTIAHVAIDHGAAAEEADEAPEAPPPIVAPRASIDSGTFGRAI</sequence>
<dbReference type="EMBL" id="CP086714">
    <property type="protein sequence ID" value="WOO78200.1"/>
    <property type="molecule type" value="Genomic_DNA"/>
</dbReference>
<reference evidence="3" key="1">
    <citation type="submission" date="2023-10" db="EMBL/GenBank/DDBJ databases">
        <authorList>
            <person name="Noh H."/>
        </authorList>
    </citation>
    <scope>NUCLEOTIDE SEQUENCE</scope>
    <source>
        <strain evidence="3">DUCC4014</strain>
    </source>
</reference>
<dbReference type="Proteomes" id="UP000827549">
    <property type="component" value="Chromosome 1"/>
</dbReference>